<organism evidence="1 2">
    <name type="scientific">Phytophthora cactorum</name>
    <dbReference type="NCBI Taxonomy" id="29920"/>
    <lineage>
        <taxon>Eukaryota</taxon>
        <taxon>Sar</taxon>
        <taxon>Stramenopiles</taxon>
        <taxon>Oomycota</taxon>
        <taxon>Peronosporomycetes</taxon>
        <taxon>Peronosporales</taxon>
        <taxon>Peronosporaceae</taxon>
        <taxon>Phytophthora</taxon>
    </lineage>
</organism>
<protein>
    <submittedName>
        <fullName evidence="1">Uncharacterized protein</fullName>
    </submittedName>
</protein>
<evidence type="ECO:0000313" key="1">
    <source>
        <dbReference type="EMBL" id="KAG6947941.1"/>
    </source>
</evidence>
<dbReference type="OrthoDB" id="92222at2759"/>
<comment type="caution">
    <text evidence="1">The sequence shown here is derived from an EMBL/GenBank/DDBJ whole genome shotgun (WGS) entry which is preliminary data.</text>
</comment>
<dbReference type="Proteomes" id="UP000688947">
    <property type="component" value="Unassembled WGS sequence"/>
</dbReference>
<dbReference type="VEuPathDB" id="FungiDB:PC110_g12777"/>
<sequence length="55" mass="6174">MDKYEKEGPHFPANTNTNKASLCWALVDLDMPLKMEIELVGFLEGAKLATKTHIL</sequence>
<name>A0A8T1TV02_9STRA</name>
<dbReference type="AlphaFoldDB" id="A0A8T1TV02"/>
<accession>A0A8T1TV02</accession>
<evidence type="ECO:0000313" key="2">
    <source>
        <dbReference type="Proteomes" id="UP000688947"/>
    </source>
</evidence>
<gene>
    <name evidence="1" type="ORF">JG687_00015782</name>
</gene>
<dbReference type="EMBL" id="JAENGZ010001459">
    <property type="protein sequence ID" value="KAG6947941.1"/>
    <property type="molecule type" value="Genomic_DNA"/>
</dbReference>
<reference evidence="1" key="1">
    <citation type="submission" date="2021-01" db="EMBL/GenBank/DDBJ databases">
        <title>Phytophthora aleatoria, a newly-described species from Pinus radiata is distinct from Phytophthora cactorum isolates based on comparative genomics.</title>
        <authorList>
            <person name="Mcdougal R."/>
            <person name="Panda P."/>
            <person name="Williams N."/>
            <person name="Studholme D.J."/>
        </authorList>
    </citation>
    <scope>NUCLEOTIDE SEQUENCE</scope>
    <source>
        <strain evidence="1">NZFS 3830</strain>
    </source>
</reference>
<proteinExistence type="predicted"/>